<gene>
    <name evidence="2" type="ORF">AKJ57_04390</name>
</gene>
<dbReference type="InterPro" id="IPR058389">
    <property type="entry name" value="DUF8076"/>
</dbReference>
<reference evidence="2 3" key="1">
    <citation type="journal article" date="2016" name="Sci. Rep.">
        <title>Metabolic traits of an uncultured archaeal lineage -MSBL1- from brine pools of the Red Sea.</title>
        <authorList>
            <person name="Mwirichia R."/>
            <person name="Alam I."/>
            <person name="Rashid M."/>
            <person name="Vinu M."/>
            <person name="Ba-Alawi W."/>
            <person name="Anthony Kamau A."/>
            <person name="Kamanda Ngugi D."/>
            <person name="Goker M."/>
            <person name="Klenk H.P."/>
            <person name="Bajic V."/>
            <person name="Stingl U."/>
        </authorList>
    </citation>
    <scope>NUCLEOTIDE SEQUENCE [LARGE SCALE GENOMIC DNA]</scope>
    <source>
        <strain evidence="2">SCGC-AAA259A05</strain>
    </source>
</reference>
<name>A0A133U7M3_9EURY</name>
<dbReference type="Pfam" id="PF26277">
    <property type="entry name" value="DUF8076"/>
    <property type="match status" value="1"/>
</dbReference>
<dbReference type="EMBL" id="LHXJ01000053">
    <property type="protein sequence ID" value="KXA90169.1"/>
    <property type="molecule type" value="Genomic_DNA"/>
</dbReference>
<evidence type="ECO:0000313" key="3">
    <source>
        <dbReference type="Proteomes" id="UP000070163"/>
    </source>
</evidence>
<dbReference type="Proteomes" id="UP000070163">
    <property type="component" value="Unassembled WGS sequence"/>
</dbReference>
<keyword evidence="3" id="KW-1185">Reference proteome</keyword>
<feature type="domain" description="DUF8076" evidence="1">
    <location>
        <begin position="1"/>
        <end position="133"/>
    </location>
</feature>
<protein>
    <recommendedName>
        <fullName evidence="1">DUF8076 domain-containing protein</fullName>
    </recommendedName>
</protein>
<accession>A0A133U7M3</accession>
<comment type="caution">
    <text evidence="2">The sequence shown here is derived from an EMBL/GenBank/DDBJ whole genome shotgun (WGS) entry which is preliminary data.</text>
</comment>
<organism evidence="2 3">
    <name type="scientific">candidate division MSBL1 archaeon SCGC-AAA259A05</name>
    <dbReference type="NCBI Taxonomy" id="1698259"/>
    <lineage>
        <taxon>Archaea</taxon>
        <taxon>Methanobacteriati</taxon>
        <taxon>Methanobacteriota</taxon>
        <taxon>candidate division MSBL1</taxon>
    </lineage>
</organism>
<proteinExistence type="predicted"/>
<sequence>MREGYHVMEREVLKERKISTHKPVSIIEFLKMVRNEEVEQFEDYTVYGLEDLLLGVEDGEEIIKYVHELLREKAPSLVNTGSMFQFIIERGDIEIWSNKPSIKLRDGNKFQLHNIFGLMESPEDDPNWFWHQLNVES</sequence>
<dbReference type="AlphaFoldDB" id="A0A133U7M3"/>
<evidence type="ECO:0000259" key="1">
    <source>
        <dbReference type="Pfam" id="PF26277"/>
    </source>
</evidence>
<evidence type="ECO:0000313" key="2">
    <source>
        <dbReference type="EMBL" id="KXA90169.1"/>
    </source>
</evidence>